<dbReference type="Proteomes" id="UP000184604">
    <property type="component" value="Chromosome"/>
</dbReference>
<dbReference type="PANTHER" id="PTHR11487:SF0">
    <property type="entry name" value="S-ACYL FATTY ACID SYNTHASE THIOESTERASE, MEDIUM CHAIN"/>
    <property type="match status" value="1"/>
</dbReference>
<protein>
    <submittedName>
        <fullName evidence="3">Thioesterase</fullName>
    </submittedName>
</protein>
<evidence type="ECO:0000259" key="2">
    <source>
        <dbReference type="Pfam" id="PF00975"/>
    </source>
</evidence>
<dbReference type="AlphaFoldDB" id="A0A1L5F7B2"/>
<dbReference type="SUPFAM" id="SSF53474">
    <property type="entry name" value="alpha/beta-Hydrolases"/>
    <property type="match status" value="1"/>
</dbReference>
<name>A0A1L5F7B2_CLOKL</name>
<comment type="similarity">
    <text evidence="1">Belongs to the thioesterase family.</text>
</comment>
<accession>A0A1L5F7B2</accession>
<dbReference type="InterPro" id="IPR029058">
    <property type="entry name" value="AB_hydrolase_fold"/>
</dbReference>
<evidence type="ECO:0000313" key="4">
    <source>
        <dbReference type="Proteomes" id="UP000184604"/>
    </source>
</evidence>
<dbReference type="Gene3D" id="3.40.50.1820">
    <property type="entry name" value="alpha/beta hydrolase"/>
    <property type="match status" value="1"/>
</dbReference>
<dbReference type="Pfam" id="PF00975">
    <property type="entry name" value="Thioesterase"/>
    <property type="match status" value="1"/>
</dbReference>
<dbReference type="PANTHER" id="PTHR11487">
    <property type="entry name" value="THIOESTERASE"/>
    <property type="match status" value="1"/>
</dbReference>
<gene>
    <name evidence="3" type="ORF">BS101_09205</name>
</gene>
<evidence type="ECO:0000313" key="3">
    <source>
        <dbReference type="EMBL" id="APM38916.1"/>
    </source>
</evidence>
<sequence>MDKIRLICLPYAGGSSMIYSKWTKYLNRSIEIYRVELAGRGRRRNIPLYTTLEDSVNDVFLSIKDFLNDSSYVIFGHSMGSIIAYELSCKIKQSGLNNPLNIIFSGSNAPHVKSKRELCYRLPEDKFKNIILEYGATPAEVFEDRVLASYFVPILRADFRILETYQYNDRENPFDYPITIFYGMHDKLVDVQKIDEWSGYTRKQCKKYAFQGGHFFINDNMKNVVETINHVITSL</sequence>
<reference evidence="3 4" key="1">
    <citation type="submission" date="2016-12" db="EMBL/GenBank/DDBJ databases">
        <title>Complete genome sequence of Clostridium kluyveri JZZ isolated from the pit mud of a Chinese flavor liquor-making factory.</title>
        <authorList>
            <person name="Wang Y."/>
        </authorList>
    </citation>
    <scope>NUCLEOTIDE SEQUENCE [LARGE SCALE GENOMIC DNA]</scope>
    <source>
        <strain evidence="3 4">JZZ</strain>
    </source>
</reference>
<dbReference type="InterPro" id="IPR001031">
    <property type="entry name" value="Thioesterase"/>
</dbReference>
<dbReference type="RefSeq" id="WP_073538560.1">
    <property type="nucleotide sequence ID" value="NZ_CP018335.1"/>
</dbReference>
<dbReference type="InterPro" id="IPR012223">
    <property type="entry name" value="TEII"/>
</dbReference>
<proteinExistence type="inferred from homology"/>
<evidence type="ECO:0000256" key="1">
    <source>
        <dbReference type="ARBA" id="ARBA00007169"/>
    </source>
</evidence>
<dbReference type="EMBL" id="CP018335">
    <property type="protein sequence ID" value="APM38916.1"/>
    <property type="molecule type" value="Genomic_DNA"/>
</dbReference>
<dbReference type="GO" id="GO:0008610">
    <property type="term" value="P:lipid biosynthetic process"/>
    <property type="evidence" value="ECO:0007669"/>
    <property type="project" value="TreeGrafter"/>
</dbReference>
<organism evidence="3 4">
    <name type="scientific">Clostridium kluyveri</name>
    <dbReference type="NCBI Taxonomy" id="1534"/>
    <lineage>
        <taxon>Bacteria</taxon>
        <taxon>Bacillati</taxon>
        <taxon>Bacillota</taxon>
        <taxon>Clostridia</taxon>
        <taxon>Eubacteriales</taxon>
        <taxon>Clostridiaceae</taxon>
        <taxon>Clostridium</taxon>
    </lineage>
</organism>
<dbReference type="OrthoDB" id="2213423at2"/>
<feature type="domain" description="Thioesterase" evidence="2">
    <location>
        <begin position="5"/>
        <end position="230"/>
    </location>
</feature>